<dbReference type="GO" id="GO:0005737">
    <property type="term" value="C:cytoplasm"/>
    <property type="evidence" value="ECO:0007669"/>
    <property type="project" value="TreeGrafter"/>
</dbReference>
<dbReference type="InterPro" id="IPR009091">
    <property type="entry name" value="RCC1/BLIP-II"/>
</dbReference>
<dbReference type="EMBL" id="CP003243">
    <property type="protein sequence ID" value="AFC99611.1"/>
    <property type="molecule type" value="Genomic_DNA"/>
</dbReference>
<protein>
    <submittedName>
        <fullName evidence="2">Regulator of chromosome condensation RCC1</fullName>
    </submittedName>
</protein>
<dbReference type="InterPro" id="IPR000408">
    <property type="entry name" value="Reg_chr_condens"/>
</dbReference>
<dbReference type="AlphaFoldDB" id="H8IAD7"/>
<sequence>MVRVRYALVLVFLLLFIGVMPFSAYSSRVVQIGAYNTLSVALMDNGSVWTWGDSPMGSSVPVMLDVSNVTAVAPGMNFILFLKNDGTVWACGDNRCGELGDGGNTSSYDHAVRVGDLSDVKMIAASGSTGMALKGDGTVWAWGSNNYGELGTGGTPGLLSGGSYSFYPVQVPISDVTSITAGDGNFFALKSDGTLWGWGSDDEGSLGVDVSDSGITVWTDISNNTRAVAAKPIQIPLSGVTAISSNGENTLVIINGSLWAWGDNTYGQLGTGNTISAGQPVKVKGLTDVTSVIAQTTYSVALKSDGTVWAWGQSMAGGGYLGVAGSGGVTTNTPAMVSGINDVTQLAGGYAHILALKSDGTVWAWGSNKYNELGNGRAGTGSLTPVQVMIDSQTASGAVVSVTATAPRITNGQSNDLNTFSIGVVILFILAGGFVYAFLLRKK</sequence>
<keyword evidence="1" id="KW-0812">Transmembrane</keyword>
<dbReference type="GeneID" id="11970747"/>
<dbReference type="Pfam" id="PF00415">
    <property type="entry name" value="RCC1"/>
    <property type="match status" value="2"/>
</dbReference>
<dbReference type="PRINTS" id="PR00633">
    <property type="entry name" value="RCCNDNSATION"/>
</dbReference>
<keyword evidence="1" id="KW-0472">Membrane</keyword>
<dbReference type="KEGG" id="mez:Mtc_0850"/>
<dbReference type="OrthoDB" id="113583at2157"/>
<reference evidence="2 3" key="1">
    <citation type="journal article" date="2012" name="J. Bacteriol.">
        <title>Complete genome sequence of a thermophilic methanogen, Methanocella conradii HZ254, isolated from Chinese rice field soil.</title>
        <authorList>
            <person name="Lu Z."/>
            <person name="Lu Y."/>
        </authorList>
    </citation>
    <scope>NUCLEOTIDE SEQUENCE [LARGE SCALE GENOMIC DNA]</scope>
    <source>
        <strain evidence="3">DSM 24694 / JCM 17849 / CGMCC 1.5162 / HZ254</strain>
    </source>
</reference>
<dbReference type="STRING" id="1041930.Mtc_0850"/>
<dbReference type="Gene3D" id="2.130.10.30">
    <property type="entry name" value="Regulator of chromosome condensation 1/beta-lactamase-inhibitor protein II"/>
    <property type="match status" value="2"/>
</dbReference>
<dbReference type="InterPro" id="IPR051553">
    <property type="entry name" value="Ran_GTPase-activating"/>
</dbReference>
<keyword evidence="3" id="KW-1185">Reference proteome</keyword>
<organism evidence="2 3">
    <name type="scientific">Methanocella conradii (strain DSM 24694 / JCM 17849 / CGMCC 1.5162 / HZ254)</name>
    <dbReference type="NCBI Taxonomy" id="1041930"/>
    <lineage>
        <taxon>Archaea</taxon>
        <taxon>Methanobacteriati</taxon>
        <taxon>Methanobacteriota</taxon>
        <taxon>Stenosarchaea group</taxon>
        <taxon>Methanomicrobia</taxon>
        <taxon>Methanocellales</taxon>
        <taxon>Methanocellaceae</taxon>
        <taxon>Methanocella</taxon>
    </lineage>
</organism>
<evidence type="ECO:0000256" key="1">
    <source>
        <dbReference type="SAM" id="Phobius"/>
    </source>
</evidence>
<dbReference type="eggNOG" id="arCOG11012">
    <property type="taxonomic scope" value="Archaea"/>
</dbReference>
<evidence type="ECO:0000313" key="3">
    <source>
        <dbReference type="Proteomes" id="UP000005233"/>
    </source>
</evidence>
<dbReference type="SUPFAM" id="SSF50985">
    <property type="entry name" value="RCC1/BLIP-II"/>
    <property type="match status" value="1"/>
</dbReference>
<feature type="transmembrane region" description="Helical" evidence="1">
    <location>
        <begin position="420"/>
        <end position="440"/>
    </location>
</feature>
<gene>
    <name evidence="2" type="ordered locus">Mtc_0850</name>
</gene>
<dbReference type="PROSITE" id="PS50012">
    <property type="entry name" value="RCC1_3"/>
    <property type="match status" value="5"/>
</dbReference>
<dbReference type="Pfam" id="PF13540">
    <property type="entry name" value="RCC1_2"/>
    <property type="match status" value="2"/>
</dbReference>
<evidence type="ECO:0000313" key="2">
    <source>
        <dbReference type="EMBL" id="AFC99611.1"/>
    </source>
</evidence>
<name>H8IAD7_METCZ</name>
<dbReference type="RefSeq" id="WP_014405450.1">
    <property type="nucleotide sequence ID" value="NC_017034.1"/>
</dbReference>
<proteinExistence type="predicted"/>
<accession>H8IAD7</accession>
<dbReference type="PANTHER" id="PTHR45982">
    <property type="entry name" value="REGULATOR OF CHROMOSOME CONDENSATION"/>
    <property type="match status" value="1"/>
</dbReference>
<dbReference type="GO" id="GO:0005085">
    <property type="term" value="F:guanyl-nucleotide exchange factor activity"/>
    <property type="evidence" value="ECO:0007669"/>
    <property type="project" value="TreeGrafter"/>
</dbReference>
<dbReference type="HOGENOM" id="CLU_005210_8_1_2"/>
<keyword evidence="1" id="KW-1133">Transmembrane helix</keyword>
<dbReference type="PANTHER" id="PTHR45982:SF1">
    <property type="entry name" value="REGULATOR OF CHROMOSOME CONDENSATION"/>
    <property type="match status" value="1"/>
</dbReference>
<dbReference type="Proteomes" id="UP000005233">
    <property type="component" value="Chromosome"/>
</dbReference>